<accession>A0ABS8IP49</accession>
<keyword evidence="3" id="KW-1185">Reference proteome</keyword>
<dbReference type="Proteomes" id="UP001198701">
    <property type="component" value="Unassembled WGS sequence"/>
</dbReference>
<dbReference type="EMBL" id="JAJHPV010000004">
    <property type="protein sequence ID" value="MCC6069656.1"/>
    <property type="molecule type" value="Genomic_DNA"/>
</dbReference>
<feature type="chain" id="PRO_5045487556" evidence="1">
    <location>
        <begin position="28"/>
        <end position="146"/>
    </location>
</feature>
<feature type="signal peptide" evidence="1">
    <location>
        <begin position="1"/>
        <end position="27"/>
    </location>
</feature>
<sequence length="146" mass="15972">MIQLLRAAAAVFTAAGLLALAANESQANPTQTPGASVRPSTANFKDMVLAVCISRYQQGQAAADAASSANALVEWTRYDAETSPDEINRMVNRFLGRQYRNPLGEQGGPVAEFNLLKCLDLYHSRELDALTKRVVLPDIRPNRQNR</sequence>
<comment type="caution">
    <text evidence="2">The sequence shown here is derived from an EMBL/GenBank/DDBJ whole genome shotgun (WGS) entry which is preliminary data.</text>
</comment>
<dbReference type="InterPro" id="IPR032032">
    <property type="entry name" value="Tai4"/>
</dbReference>
<dbReference type="RefSeq" id="WP_229430593.1">
    <property type="nucleotide sequence ID" value="NZ_JAJHPV010000004.1"/>
</dbReference>
<name>A0ABS8IP49_9BURK</name>
<evidence type="ECO:0000313" key="3">
    <source>
        <dbReference type="Proteomes" id="UP001198701"/>
    </source>
</evidence>
<protein>
    <submittedName>
        <fullName evidence="2">Type VI secretion system amidase immunity protein Tai4</fullName>
    </submittedName>
</protein>
<gene>
    <name evidence="2" type="ORF">LMJ30_01630</name>
</gene>
<organism evidence="2 3">
    <name type="scientific">Massilia agrisoli</name>
    <dbReference type="NCBI Taxonomy" id="2892444"/>
    <lineage>
        <taxon>Bacteria</taxon>
        <taxon>Pseudomonadati</taxon>
        <taxon>Pseudomonadota</taxon>
        <taxon>Betaproteobacteria</taxon>
        <taxon>Burkholderiales</taxon>
        <taxon>Oxalobacteraceae</taxon>
        <taxon>Telluria group</taxon>
        <taxon>Massilia</taxon>
    </lineage>
</organism>
<evidence type="ECO:0000313" key="2">
    <source>
        <dbReference type="EMBL" id="MCC6069656.1"/>
    </source>
</evidence>
<proteinExistence type="predicted"/>
<keyword evidence="1" id="KW-0732">Signal</keyword>
<dbReference type="Pfam" id="PF16695">
    <property type="entry name" value="Tai4"/>
    <property type="match status" value="1"/>
</dbReference>
<evidence type="ECO:0000256" key="1">
    <source>
        <dbReference type="SAM" id="SignalP"/>
    </source>
</evidence>
<reference evidence="2 3" key="1">
    <citation type="submission" date="2021-11" db="EMBL/GenBank/DDBJ databases">
        <authorList>
            <person name="Huq M.A."/>
        </authorList>
    </citation>
    <scope>NUCLEOTIDE SEQUENCE [LARGE SCALE GENOMIC DNA]</scope>
    <source>
        <strain evidence="2 3">MAHUQ-52</strain>
    </source>
</reference>
<dbReference type="InterPro" id="IPR038314">
    <property type="entry name" value="T6SS_sf"/>
</dbReference>
<dbReference type="Gene3D" id="1.20.120.1620">
    <property type="match status" value="1"/>
</dbReference>